<name>A0A565BR15_9BRAS</name>
<evidence type="ECO:0000256" key="4">
    <source>
        <dbReference type="ARBA" id="ARBA00022679"/>
    </source>
</evidence>
<dbReference type="Pfam" id="PF13639">
    <property type="entry name" value="zf-RING_2"/>
    <property type="match status" value="1"/>
</dbReference>
<dbReference type="PANTHER" id="PTHR45977:SF14">
    <property type="entry name" value="E3 UBIQUITIN PROTEIN LIGASE RIE1"/>
    <property type="match status" value="1"/>
</dbReference>
<dbReference type="EMBL" id="CABITT030000005">
    <property type="protein sequence ID" value="VVB03812.1"/>
    <property type="molecule type" value="Genomic_DNA"/>
</dbReference>
<protein>
    <recommendedName>
        <fullName evidence="3">RING-type E3 ubiquitin transferase</fullName>
        <ecNumber evidence="3">2.3.2.27</ecNumber>
    </recommendedName>
</protein>
<evidence type="ECO:0000256" key="7">
    <source>
        <dbReference type="ARBA" id="ARBA00022771"/>
    </source>
</evidence>
<sequence length="170" mass="19015">MNVVISFAKRCEPINTVVSFIWWIIGFYWVVEEGGDKLLGEAPNLYWSSVIFLAIDVFFAVFCVVLACLVGIALCYCLPCIIALLYAVAGTISFTASSATIGRSRNHFTSSVAIESLKFDCCICLSSYEDGVELHTLPCNHHFHSNCIVKWFKMRATCLKEPLIKLEDKI</sequence>
<keyword evidence="16" id="KW-1185">Reference proteome</keyword>
<dbReference type="SUPFAM" id="SSF57850">
    <property type="entry name" value="RING/U-box"/>
    <property type="match status" value="1"/>
</dbReference>
<evidence type="ECO:0000256" key="13">
    <source>
        <dbReference type="SAM" id="Phobius"/>
    </source>
</evidence>
<comment type="subcellular location">
    <subcellularLocation>
        <location evidence="2">Membrane</location>
        <topology evidence="2">Multi-pass membrane protein</topology>
    </subcellularLocation>
</comment>
<evidence type="ECO:0000256" key="2">
    <source>
        <dbReference type="ARBA" id="ARBA00004141"/>
    </source>
</evidence>
<dbReference type="InterPro" id="IPR013083">
    <property type="entry name" value="Znf_RING/FYVE/PHD"/>
</dbReference>
<dbReference type="PANTHER" id="PTHR45977">
    <property type="entry name" value="TARGET OF ERK KINASE MPK-1"/>
    <property type="match status" value="1"/>
</dbReference>
<evidence type="ECO:0000256" key="1">
    <source>
        <dbReference type="ARBA" id="ARBA00000900"/>
    </source>
</evidence>
<keyword evidence="9" id="KW-0862">Zinc</keyword>
<organism evidence="15 16">
    <name type="scientific">Arabis nemorensis</name>
    <dbReference type="NCBI Taxonomy" id="586526"/>
    <lineage>
        <taxon>Eukaryota</taxon>
        <taxon>Viridiplantae</taxon>
        <taxon>Streptophyta</taxon>
        <taxon>Embryophyta</taxon>
        <taxon>Tracheophyta</taxon>
        <taxon>Spermatophyta</taxon>
        <taxon>Magnoliopsida</taxon>
        <taxon>eudicotyledons</taxon>
        <taxon>Gunneridae</taxon>
        <taxon>Pentapetalae</taxon>
        <taxon>rosids</taxon>
        <taxon>malvids</taxon>
        <taxon>Brassicales</taxon>
        <taxon>Brassicaceae</taxon>
        <taxon>Arabideae</taxon>
        <taxon>Arabis</taxon>
    </lineage>
</organism>
<keyword evidence="5 13" id="KW-0812">Transmembrane</keyword>
<evidence type="ECO:0000256" key="5">
    <source>
        <dbReference type="ARBA" id="ARBA00022692"/>
    </source>
</evidence>
<feature type="transmembrane region" description="Helical" evidence="13">
    <location>
        <begin position="51"/>
        <end position="76"/>
    </location>
</feature>
<dbReference type="PROSITE" id="PS50089">
    <property type="entry name" value="ZF_RING_2"/>
    <property type="match status" value="1"/>
</dbReference>
<evidence type="ECO:0000313" key="15">
    <source>
        <dbReference type="EMBL" id="VVB03812.1"/>
    </source>
</evidence>
<proteinExistence type="predicted"/>
<comment type="caution">
    <text evidence="15">The sequence shown here is derived from an EMBL/GenBank/DDBJ whole genome shotgun (WGS) entry which is preliminary data.</text>
</comment>
<dbReference type="GO" id="GO:0016567">
    <property type="term" value="P:protein ubiquitination"/>
    <property type="evidence" value="ECO:0007669"/>
    <property type="project" value="TreeGrafter"/>
</dbReference>
<evidence type="ECO:0000256" key="11">
    <source>
        <dbReference type="ARBA" id="ARBA00023136"/>
    </source>
</evidence>
<reference evidence="15" key="1">
    <citation type="submission" date="2019-07" db="EMBL/GenBank/DDBJ databases">
        <authorList>
            <person name="Dittberner H."/>
        </authorList>
    </citation>
    <scope>NUCLEOTIDE SEQUENCE [LARGE SCALE GENOMIC DNA]</scope>
</reference>
<dbReference type="GO" id="GO:0006511">
    <property type="term" value="P:ubiquitin-dependent protein catabolic process"/>
    <property type="evidence" value="ECO:0007669"/>
    <property type="project" value="TreeGrafter"/>
</dbReference>
<feature type="domain" description="RING-type" evidence="14">
    <location>
        <begin position="121"/>
        <end position="158"/>
    </location>
</feature>
<dbReference type="GO" id="GO:0000325">
    <property type="term" value="C:plant-type vacuole"/>
    <property type="evidence" value="ECO:0007669"/>
    <property type="project" value="TreeGrafter"/>
</dbReference>
<accession>A0A565BR15</accession>
<evidence type="ECO:0000256" key="8">
    <source>
        <dbReference type="ARBA" id="ARBA00022786"/>
    </source>
</evidence>
<dbReference type="Proteomes" id="UP000489600">
    <property type="component" value="Unassembled WGS sequence"/>
</dbReference>
<keyword evidence="11 13" id="KW-0472">Membrane</keyword>
<keyword evidence="4" id="KW-0808">Transferase</keyword>
<evidence type="ECO:0000256" key="10">
    <source>
        <dbReference type="ARBA" id="ARBA00022989"/>
    </source>
</evidence>
<evidence type="ECO:0000259" key="14">
    <source>
        <dbReference type="PROSITE" id="PS50089"/>
    </source>
</evidence>
<feature type="transmembrane region" description="Helical" evidence="13">
    <location>
        <begin position="83"/>
        <end position="102"/>
    </location>
</feature>
<evidence type="ECO:0000256" key="12">
    <source>
        <dbReference type="PROSITE-ProRule" id="PRU00175"/>
    </source>
</evidence>
<comment type="catalytic activity">
    <reaction evidence="1">
        <text>S-ubiquitinyl-[E2 ubiquitin-conjugating enzyme]-L-cysteine + [acceptor protein]-L-lysine = [E2 ubiquitin-conjugating enzyme]-L-cysteine + N(6)-ubiquitinyl-[acceptor protein]-L-lysine.</text>
        <dbReference type="EC" id="2.3.2.27"/>
    </reaction>
</comment>
<dbReference type="Gene3D" id="3.30.40.10">
    <property type="entry name" value="Zinc/RING finger domain, C3HC4 (zinc finger)"/>
    <property type="match status" value="1"/>
</dbReference>
<evidence type="ECO:0000256" key="3">
    <source>
        <dbReference type="ARBA" id="ARBA00012483"/>
    </source>
</evidence>
<feature type="transmembrane region" description="Helical" evidence="13">
    <location>
        <begin position="12"/>
        <end position="31"/>
    </location>
</feature>
<keyword evidence="8" id="KW-0833">Ubl conjugation pathway</keyword>
<evidence type="ECO:0000256" key="9">
    <source>
        <dbReference type="ARBA" id="ARBA00022833"/>
    </source>
</evidence>
<dbReference type="InterPro" id="IPR001841">
    <property type="entry name" value="Znf_RING"/>
</dbReference>
<dbReference type="EC" id="2.3.2.27" evidence="3"/>
<dbReference type="GO" id="GO:0061630">
    <property type="term" value="F:ubiquitin protein ligase activity"/>
    <property type="evidence" value="ECO:0007669"/>
    <property type="project" value="UniProtKB-EC"/>
</dbReference>
<dbReference type="OrthoDB" id="8062037at2759"/>
<keyword evidence="6" id="KW-0479">Metal-binding</keyword>
<dbReference type="AlphaFoldDB" id="A0A565BR15"/>
<evidence type="ECO:0000313" key="16">
    <source>
        <dbReference type="Proteomes" id="UP000489600"/>
    </source>
</evidence>
<evidence type="ECO:0000256" key="6">
    <source>
        <dbReference type="ARBA" id="ARBA00022723"/>
    </source>
</evidence>
<keyword evidence="10 13" id="KW-1133">Transmembrane helix</keyword>
<gene>
    <name evidence="15" type="ORF">ANE_LOCUS14256</name>
</gene>
<keyword evidence="7 12" id="KW-0863">Zinc-finger</keyword>
<dbReference type="GO" id="GO:0016020">
    <property type="term" value="C:membrane"/>
    <property type="evidence" value="ECO:0007669"/>
    <property type="project" value="UniProtKB-SubCell"/>
</dbReference>
<dbReference type="GO" id="GO:0008270">
    <property type="term" value="F:zinc ion binding"/>
    <property type="evidence" value="ECO:0007669"/>
    <property type="project" value="UniProtKB-KW"/>
</dbReference>